<keyword evidence="1" id="KW-0677">Repeat</keyword>
<feature type="repeat" description="ANK" evidence="3">
    <location>
        <begin position="368"/>
        <end position="397"/>
    </location>
</feature>
<dbReference type="SMART" id="SM00355">
    <property type="entry name" value="ZnF_C2H2"/>
    <property type="match status" value="2"/>
</dbReference>
<dbReference type="InterPro" id="IPR036770">
    <property type="entry name" value="Ankyrin_rpt-contain_sf"/>
</dbReference>
<dbReference type="PROSITE" id="PS50297">
    <property type="entry name" value="ANK_REP_REGION"/>
    <property type="match status" value="3"/>
</dbReference>
<feature type="domain" description="C2H2-type" evidence="7">
    <location>
        <begin position="1394"/>
        <end position="1422"/>
    </location>
</feature>
<evidence type="ECO:0000313" key="8">
    <source>
        <dbReference type="EMBL" id="KAK9778483.1"/>
    </source>
</evidence>
<dbReference type="InterPro" id="IPR013087">
    <property type="entry name" value="Znf_C2H2_type"/>
</dbReference>
<feature type="repeat" description="ANK" evidence="3">
    <location>
        <begin position="614"/>
        <end position="646"/>
    </location>
</feature>
<feature type="region of interest" description="Disordered" evidence="5">
    <location>
        <begin position="233"/>
        <end position="253"/>
    </location>
</feature>
<feature type="repeat" description="ANK" evidence="3">
    <location>
        <begin position="841"/>
        <end position="868"/>
    </location>
</feature>
<evidence type="ECO:0000256" key="4">
    <source>
        <dbReference type="PROSITE-ProRule" id="PRU00042"/>
    </source>
</evidence>
<dbReference type="PROSITE" id="PS50157">
    <property type="entry name" value="ZINC_FINGER_C2H2_2"/>
    <property type="match status" value="2"/>
</dbReference>
<feature type="repeat" description="ANK" evidence="3">
    <location>
        <begin position="585"/>
        <end position="612"/>
    </location>
</feature>
<dbReference type="InterPro" id="IPR036236">
    <property type="entry name" value="Znf_C2H2_sf"/>
</dbReference>
<evidence type="ECO:0000256" key="1">
    <source>
        <dbReference type="ARBA" id="ARBA00022737"/>
    </source>
</evidence>
<evidence type="ECO:0000256" key="3">
    <source>
        <dbReference type="PROSITE-ProRule" id="PRU00023"/>
    </source>
</evidence>
<keyword evidence="6" id="KW-0472">Membrane</keyword>
<keyword evidence="9" id="KW-1185">Reference proteome</keyword>
<dbReference type="Gene3D" id="1.25.40.20">
    <property type="entry name" value="Ankyrin repeat-containing domain"/>
    <property type="match status" value="2"/>
</dbReference>
<keyword evidence="2 3" id="KW-0040">ANK repeat</keyword>
<evidence type="ECO:0000256" key="2">
    <source>
        <dbReference type="ARBA" id="ARBA00023043"/>
    </source>
</evidence>
<reference evidence="8 9" key="1">
    <citation type="submission" date="2024-02" db="EMBL/GenBank/DDBJ databases">
        <title>First draft genome assembly of two strains of Seiridium cardinale.</title>
        <authorList>
            <person name="Emiliani G."/>
            <person name="Scali E."/>
        </authorList>
    </citation>
    <scope>NUCLEOTIDE SEQUENCE [LARGE SCALE GENOMIC DNA]</scope>
    <source>
        <strain evidence="8 9">BM-138-000479</strain>
    </source>
</reference>
<dbReference type="Proteomes" id="UP001465668">
    <property type="component" value="Unassembled WGS sequence"/>
</dbReference>
<dbReference type="PROSITE" id="PS50088">
    <property type="entry name" value="ANK_REPEAT"/>
    <property type="match status" value="5"/>
</dbReference>
<accession>A0ABR2XXE6</accession>
<feature type="compositionally biased region" description="Low complexity" evidence="5">
    <location>
        <begin position="1324"/>
        <end position="1338"/>
    </location>
</feature>
<evidence type="ECO:0000256" key="6">
    <source>
        <dbReference type="SAM" id="Phobius"/>
    </source>
</evidence>
<sequence length="1462" mass="160943">MATSLRFSPGCQYFQARSSNGDIGEDLPMYRLTETLENGGIFVGDSFGDRSWIDASGPRDCSLECACHDLATLPEESSFAFTVVKTADSLQVRFHSVNLRCEALDTIISANSPINEPIGDGSGALNGFVLLKCRPYLLERLYKLRKDRIERCRENKTWARVAEQSSCRLISEMSLLVHGLLNDVEVFQSFGILTLHKQERMDKKQWRTFESVRYVSQFGNLLQFGPLCGPSEGSHHHTSVGNQSWDPNPNVDTSLPCYNGETLDNLSSGPADEGYVDKSFEYNQCAHDSDNLDVETYHSGAGDFSSFSSYNVPDLTPEQIGSLMDTFIDYDSEALSMAAGTGKEKAVRELLRKGVNPNSTNLPSYCGSALYEAVLGGHESIVRLLIEHGASVAGTTVPGWTTRTYSPVLAAITKHSKRIFQCLIEKCPTAVLESSKLLQNCTAADRWIVAKQLLDCGVGIDAVKEQALETQNPDARLLAVILTAGNDPDRLVENLQFDKEIIAEAKKYLASNNRLIHAVEHGSKNDIRKAISAGGDPSWALPSAFRAGNLKLARHLLASGADPRFLSIKDDLCNEIGTDRVSGLLVQAVRLNDTQLVEVLLEQGADMNSIDPETRESVLVEAIRAGSYATVEYLLTRGASVNAMDQQKASPLIEAMKRRNSGIVSLLLRHGASYDDGNATPTNLADQSTVGLDTEFIKLSSIGRTTQAFQPDQDPIGIDKRLLDDDAGRYTGQERLAKLSHMRNNLIELCARSGDPRETTFGTPEEGLMEGIRAGDVVTVQSVLQTASQGIETSGTVRPQVLNLDHLHDRSTCLMEAVRHGNLRIAKLLLQYGADANVMSSSETALSIAAKLGVESVLRLLFQYGADLPVAVLLLRLDCQKTVGHGAINRLTTMAKRYQEDLALQSAKVRKEVRDLQYAFLREHSKMKSVASSVSGRNSPFIESLHLKISPNLSQRWAYSLEMKSRKAWVIAKETLRRLCQGALPGGLNETLLFLALAKSMSSILDSSDDRDSIAEFKEDIARWQVLFNTEGGGQLAFANAVNAIWQVDLSLATPSMLPSAEDLEHFQRTAVNLMRLAASSDKGQPINHEGLLSTQARYRQSQAEIPVQPTNNSWSNQLDSSDLSNGETTKDILTDGVPEDFYLTLQESYSLDPILDHMTYRQSDRVLVILMAGVIFATVIAFLLGNVLSVMGDFFPDGKPSEKDETWDILRKVQKSSIEFIVAGVFASISENGEREGGRSSRSGINAAHDKVQDAINFGDITSVAKLQAFFAVDIENQFKGLGDTLAKACAQRKYMNTMQHAYSILRAYLGFRVTSICTNTPESYRSSPASSENSPSKRPAPSLGLVDQAAKRAKLSPRRERFLDYSTSSSNEGRSDSSSSELEKSPSRGKKTFCDECGRDYKTTSNYGKHRADCHDKKRYACNYDCGKDFLRNETRLRHEKKLHQGLMATKPQLPGYSTH</sequence>
<feature type="compositionally biased region" description="Low complexity" evidence="5">
    <location>
        <begin position="1368"/>
        <end position="1382"/>
    </location>
</feature>
<dbReference type="PANTHER" id="PTHR24171">
    <property type="entry name" value="ANKYRIN REPEAT DOMAIN-CONTAINING PROTEIN 39-RELATED"/>
    <property type="match status" value="1"/>
</dbReference>
<keyword evidence="4" id="KW-0479">Metal-binding</keyword>
<gene>
    <name evidence="8" type="ORF">SCAR479_04505</name>
</gene>
<feature type="repeat" description="ANK" evidence="3">
    <location>
        <begin position="809"/>
        <end position="841"/>
    </location>
</feature>
<dbReference type="SUPFAM" id="SSF48403">
    <property type="entry name" value="Ankyrin repeat"/>
    <property type="match status" value="3"/>
</dbReference>
<feature type="compositionally biased region" description="Basic and acidic residues" evidence="5">
    <location>
        <begin position="1383"/>
        <end position="1392"/>
    </location>
</feature>
<dbReference type="Pfam" id="PF12796">
    <property type="entry name" value="Ank_2"/>
    <property type="match status" value="3"/>
</dbReference>
<evidence type="ECO:0000313" key="9">
    <source>
        <dbReference type="Proteomes" id="UP001465668"/>
    </source>
</evidence>
<evidence type="ECO:0000259" key="7">
    <source>
        <dbReference type="PROSITE" id="PS50157"/>
    </source>
</evidence>
<keyword evidence="6" id="KW-0812">Transmembrane</keyword>
<proteinExistence type="predicted"/>
<feature type="compositionally biased region" description="Polar residues" evidence="5">
    <location>
        <begin position="239"/>
        <end position="253"/>
    </location>
</feature>
<keyword evidence="4" id="KW-0863">Zinc-finger</keyword>
<evidence type="ECO:0000256" key="5">
    <source>
        <dbReference type="SAM" id="MobiDB-lite"/>
    </source>
</evidence>
<name>A0ABR2XXE6_9PEZI</name>
<comment type="caution">
    <text evidence="8">The sequence shown here is derived from an EMBL/GenBank/DDBJ whole genome shotgun (WGS) entry which is preliminary data.</text>
</comment>
<dbReference type="InterPro" id="IPR002110">
    <property type="entry name" value="Ankyrin_rpt"/>
</dbReference>
<dbReference type="Gene3D" id="3.30.160.60">
    <property type="entry name" value="Classic Zinc Finger"/>
    <property type="match status" value="1"/>
</dbReference>
<dbReference type="SUPFAM" id="SSF57667">
    <property type="entry name" value="beta-beta-alpha zinc fingers"/>
    <property type="match status" value="1"/>
</dbReference>
<dbReference type="SMART" id="SM00248">
    <property type="entry name" value="ANK"/>
    <property type="match status" value="8"/>
</dbReference>
<protein>
    <submittedName>
        <fullName evidence="8">C2H2-type domain-containing protein</fullName>
    </submittedName>
</protein>
<dbReference type="PROSITE" id="PS00028">
    <property type="entry name" value="ZINC_FINGER_C2H2_1"/>
    <property type="match status" value="2"/>
</dbReference>
<feature type="transmembrane region" description="Helical" evidence="6">
    <location>
        <begin position="1167"/>
        <end position="1190"/>
    </location>
</feature>
<feature type="region of interest" description="Disordered" evidence="5">
    <location>
        <begin position="1324"/>
        <end position="1392"/>
    </location>
</feature>
<organism evidence="8 9">
    <name type="scientific">Seiridium cardinale</name>
    <dbReference type="NCBI Taxonomy" id="138064"/>
    <lineage>
        <taxon>Eukaryota</taxon>
        <taxon>Fungi</taxon>
        <taxon>Dikarya</taxon>
        <taxon>Ascomycota</taxon>
        <taxon>Pezizomycotina</taxon>
        <taxon>Sordariomycetes</taxon>
        <taxon>Xylariomycetidae</taxon>
        <taxon>Amphisphaeriales</taxon>
        <taxon>Sporocadaceae</taxon>
        <taxon>Seiridium</taxon>
    </lineage>
</organism>
<keyword evidence="4" id="KW-0862">Zinc</keyword>
<keyword evidence="6" id="KW-1133">Transmembrane helix</keyword>
<dbReference type="EMBL" id="JARVKM010000015">
    <property type="protein sequence ID" value="KAK9778483.1"/>
    <property type="molecule type" value="Genomic_DNA"/>
</dbReference>
<feature type="domain" description="C2H2-type" evidence="7">
    <location>
        <begin position="1422"/>
        <end position="1451"/>
    </location>
</feature>